<dbReference type="InterPro" id="IPR001343">
    <property type="entry name" value="Hemolysn_Ca-bd"/>
</dbReference>
<dbReference type="PRINTS" id="PR00313">
    <property type="entry name" value="CABNDNGRPT"/>
</dbReference>
<organism evidence="3 4">
    <name type="scientific">Vitreoscilla massiliensis</name>
    <dbReference type="NCBI Taxonomy" id="1689272"/>
    <lineage>
        <taxon>Bacteria</taxon>
        <taxon>Pseudomonadati</taxon>
        <taxon>Pseudomonadota</taxon>
        <taxon>Betaproteobacteria</taxon>
        <taxon>Neisseriales</taxon>
        <taxon>Neisseriaceae</taxon>
        <taxon>Vitreoscilla</taxon>
    </lineage>
</organism>
<keyword evidence="4" id="KW-1185">Reference proteome</keyword>
<dbReference type="SUPFAM" id="SSF51120">
    <property type="entry name" value="beta-Roll"/>
    <property type="match status" value="1"/>
</dbReference>
<dbReference type="Gene3D" id="2.150.10.10">
    <property type="entry name" value="Serralysin-like metalloprotease, C-terminal"/>
    <property type="match status" value="1"/>
</dbReference>
<gene>
    <name evidence="3" type="ORF">LVJ82_14760</name>
</gene>
<evidence type="ECO:0000256" key="2">
    <source>
        <dbReference type="ARBA" id="ARBA00022525"/>
    </source>
</evidence>
<dbReference type="EMBL" id="CP091511">
    <property type="protein sequence ID" value="UOO88709.1"/>
    <property type="molecule type" value="Genomic_DNA"/>
</dbReference>
<dbReference type="PANTHER" id="PTHR38340:SF1">
    <property type="entry name" value="S-LAYER PROTEIN"/>
    <property type="match status" value="1"/>
</dbReference>
<dbReference type="PANTHER" id="PTHR38340">
    <property type="entry name" value="S-LAYER PROTEIN"/>
    <property type="match status" value="1"/>
</dbReference>
<dbReference type="RefSeq" id="WP_082625703.1">
    <property type="nucleotide sequence ID" value="NZ_CABKVG010000010.1"/>
</dbReference>
<evidence type="ECO:0000313" key="3">
    <source>
        <dbReference type="EMBL" id="UOO88709.1"/>
    </source>
</evidence>
<accession>A0ABY4DZM5</accession>
<dbReference type="InterPro" id="IPR018511">
    <property type="entry name" value="Hemolysin-typ_Ca-bd_CS"/>
</dbReference>
<sequence length="257" mass="28100">MPNTESRGYYPGFGQETLPNSSDYNIFFEHEYYEGQISIKERFDLKDVTFAKVNQDLVITRTDSYNGNTDTLTITDYWTINGSVSAGKLLSLTVGQQDINYDPRRTITFNEFIFLATGQNTYQGGDANEVIIGNTGNDTIYGNIGIDALFGGDGDDVLYGGYGNDNLFGGAGNDILYGGYGQDFMYGGTGNDTIYMGPDADKIVYGDEGDDIIYGNANGTGKIFFAQNHGNDTVYNALQSTSNTNKNTLMLKTFNLG</sequence>
<keyword evidence="2" id="KW-0964">Secreted</keyword>
<dbReference type="Pfam" id="PF00353">
    <property type="entry name" value="HemolysinCabind"/>
    <property type="match status" value="3"/>
</dbReference>
<evidence type="ECO:0000256" key="1">
    <source>
        <dbReference type="ARBA" id="ARBA00004613"/>
    </source>
</evidence>
<name>A0ABY4DZM5_9NEIS</name>
<protein>
    <submittedName>
        <fullName evidence="3">Calcium-binding protein</fullName>
    </submittedName>
</protein>
<dbReference type="InterPro" id="IPR011049">
    <property type="entry name" value="Serralysin-like_metalloprot_C"/>
</dbReference>
<reference evidence="3 4" key="1">
    <citation type="journal article" date="2022" name="Res Sq">
        <title>Evolution of multicellular longitudinally dividing oral cavity symbionts (Neisseriaceae).</title>
        <authorList>
            <person name="Nyongesa S."/>
            <person name="Weber P."/>
            <person name="Bernet E."/>
            <person name="Pullido F."/>
            <person name="Nieckarz M."/>
            <person name="Delaby M."/>
            <person name="Nieves C."/>
            <person name="Viehboeck T."/>
            <person name="Krause N."/>
            <person name="Rivera-Millot A."/>
            <person name="Nakamura A."/>
            <person name="Vischer N."/>
            <person name="VanNieuwenhze M."/>
            <person name="Brun Y."/>
            <person name="Cava F."/>
            <person name="Bulgheresi S."/>
            <person name="Veyrier F."/>
        </authorList>
    </citation>
    <scope>NUCLEOTIDE SEQUENCE [LARGE SCALE GENOMIC DNA]</scope>
    <source>
        <strain evidence="3 4">SN4</strain>
    </source>
</reference>
<comment type="subcellular location">
    <subcellularLocation>
        <location evidence="1">Secreted</location>
    </subcellularLocation>
</comment>
<dbReference type="InterPro" id="IPR050557">
    <property type="entry name" value="RTX_toxin/Mannuronan_C5-epim"/>
</dbReference>
<proteinExistence type="predicted"/>
<dbReference type="Proteomes" id="UP000832011">
    <property type="component" value="Chromosome"/>
</dbReference>
<dbReference type="PROSITE" id="PS00330">
    <property type="entry name" value="HEMOLYSIN_CALCIUM"/>
    <property type="match status" value="4"/>
</dbReference>
<evidence type="ECO:0000313" key="4">
    <source>
        <dbReference type="Proteomes" id="UP000832011"/>
    </source>
</evidence>